<keyword evidence="1" id="KW-0802">TPR repeat</keyword>
<dbReference type="RefSeq" id="WP_349054303.1">
    <property type="nucleotide sequence ID" value="NZ_JBBNPS010000019.1"/>
</dbReference>
<name>A0ABV1J724_9FIRM</name>
<keyword evidence="3" id="KW-1185">Reference proteome</keyword>
<dbReference type="Proteomes" id="UP001481872">
    <property type="component" value="Unassembled WGS sequence"/>
</dbReference>
<evidence type="ECO:0000313" key="3">
    <source>
        <dbReference type="Proteomes" id="UP001481872"/>
    </source>
</evidence>
<dbReference type="InterPro" id="IPR011990">
    <property type="entry name" value="TPR-like_helical_dom_sf"/>
</dbReference>
<sequence>MKQLTCEMCGSTELMKQDGVFVCQTCGTKYSVEEAKKMMVEGTVEVAGTVKVDDSSKIDNYYTMAENAYDAGNKQEAESYCNKIIEIDPSNYKAWFLKGKAAGWQSTLRNIRIEESVNCFTKAIDNAPEDDVEDIKQESAAEISFLSTALMELCCDNFAKYPSEDSKEDILNNLRMVQLYSLLLLTKCGVKPNEFYKEVATMMNAAVCTAWKNEITEDYQHGEYPSKYVWEQFKTRCFACISIITEAINLSDDDKQSDIQRYQNLVDITTALVNSCSYQYSNGGYVQEWRLSDEAKQINIDNIMKYHEKIKEIDPSYEIPQRPTPASGGCYVATAVYGSYDCPQVWTLRRFRDYTLAETWYGRAFIRTYYAISPALVKWFGKTGWFKKMWQGKLDRLVAKLQSVGVESTPYEDREW</sequence>
<dbReference type="SUPFAM" id="SSF48452">
    <property type="entry name" value="TPR-like"/>
    <property type="match status" value="1"/>
</dbReference>
<comment type="caution">
    <text evidence="2">The sequence shown here is derived from an EMBL/GenBank/DDBJ whole genome shotgun (WGS) entry which is preliminary data.</text>
</comment>
<proteinExistence type="predicted"/>
<dbReference type="InterPro" id="IPR019734">
    <property type="entry name" value="TPR_rpt"/>
</dbReference>
<protein>
    <submittedName>
        <fullName evidence="2">CFI-box-CTERM domain-containing protein</fullName>
    </submittedName>
</protein>
<dbReference type="PROSITE" id="PS50005">
    <property type="entry name" value="TPR"/>
    <property type="match status" value="1"/>
</dbReference>
<feature type="repeat" description="TPR" evidence="1">
    <location>
        <begin position="58"/>
        <end position="91"/>
    </location>
</feature>
<dbReference type="InterPro" id="IPR049886">
    <property type="entry name" value="CFI_box_CTERM_dom"/>
</dbReference>
<evidence type="ECO:0000313" key="2">
    <source>
        <dbReference type="EMBL" id="MEQ3353999.1"/>
    </source>
</evidence>
<dbReference type="Gene3D" id="1.25.40.10">
    <property type="entry name" value="Tetratricopeptide repeat domain"/>
    <property type="match status" value="1"/>
</dbReference>
<gene>
    <name evidence="2" type="ORF">AAA081_06805</name>
</gene>
<accession>A0ABV1J724</accession>
<evidence type="ECO:0000256" key="1">
    <source>
        <dbReference type="PROSITE-ProRule" id="PRU00339"/>
    </source>
</evidence>
<dbReference type="NCBIfam" id="NF041770">
    <property type="entry name" value="CFI_box_CTERM"/>
    <property type="match status" value="1"/>
</dbReference>
<organism evidence="2 3">
    <name type="scientific">Aedoeadaptatus acetigenes</name>
    <dbReference type="NCBI Taxonomy" id="2981723"/>
    <lineage>
        <taxon>Bacteria</taxon>
        <taxon>Bacillati</taxon>
        <taxon>Bacillota</taxon>
        <taxon>Tissierellia</taxon>
        <taxon>Tissierellales</taxon>
        <taxon>Peptoniphilaceae</taxon>
        <taxon>Aedoeadaptatus</taxon>
    </lineage>
</organism>
<dbReference type="EMBL" id="JBBNPS010000019">
    <property type="protein sequence ID" value="MEQ3353999.1"/>
    <property type="molecule type" value="Genomic_DNA"/>
</dbReference>
<reference evidence="2 3" key="1">
    <citation type="submission" date="2024-04" db="EMBL/GenBank/DDBJ databases">
        <title>Human intestinal bacterial collection.</title>
        <authorList>
            <person name="Pauvert C."/>
            <person name="Hitch T.C.A."/>
            <person name="Clavel T."/>
        </authorList>
    </citation>
    <scope>NUCLEOTIDE SEQUENCE [LARGE SCALE GENOMIC DNA]</scope>
    <source>
        <strain evidence="2 3">CLA-SR-H026</strain>
    </source>
</reference>